<keyword evidence="2" id="KW-1185">Reference proteome</keyword>
<accession>A0A183DNF6</accession>
<protein>
    <submittedName>
        <fullName evidence="3">HTH_Tnp_Tc3_1 domain-containing protein</fullName>
    </submittedName>
</protein>
<reference evidence="3" key="1">
    <citation type="submission" date="2016-06" db="UniProtKB">
        <authorList>
            <consortium name="WormBaseParasite"/>
        </authorList>
    </citation>
    <scope>IDENTIFICATION</scope>
</reference>
<name>A0A183DNF6_9BILA</name>
<gene>
    <name evidence="1" type="ORF">GPUH_LOCUS10247</name>
</gene>
<evidence type="ECO:0000313" key="1">
    <source>
        <dbReference type="EMBL" id="VDN17184.1"/>
    </source>
</evidence>
<evidence type="ECO:0000313" key="3">
    <source>
        <dbReference type="WBParaSite" id="GPUH_0001026001-mRNA-1"/>
    </source>
</evidence>
<organism evidence="3">
    <name type="scientific">Gongylonema pulchrum</name>
    <dbReference type="NCBI Taxonomy" id="637853"/>
    <lineage>
        <taxon>Eukaryota</taxon>
        <taxon>Metazoa</taxon>
        <taxon>Ecdysozoa</taxon>
        <taxon>Nematoda</taxon>
        <taxon>Chromadorea</taxon>
        <taxon>Rhabditida</taxon>
        <taxon>Spirurina</taxon>
        <taxon>Spiruromorpha</taxon>
        <taxon>Spiruroidea</taxon>
        <taxon>Gongylonematidae</taxon>
        <taxon>Gongylonema</taxon>
    </lineage>
</organism>
<sequence length="188" mass="21924">MQKKRAVISSAIIGIDRFTQIIRFSQGLGLKIQDVTILARVIHISTSFLLRFRPTKRQFFAGDHPLNFIRTKQWSPAKKKRVQPNLFKRSSEGDWVFNNQFSVKYFREKGAFRLESMHEQVCASFLTCKFVVWTCFGRARFFFRVFLPCSLIVLQQQKHIVTTHGVCICMCVFVCLGIPPRQTNKPRC</sequence>
<evidence type="ECO:0000313" key="2">
    <source>
        <dbReference type="Proteomes" id="UP000271098"/>
    </source>
</evidence>
<dbReference type="AlphaFoldDB" id="A0A183DNF6"/>
<dbReference type="OrthoDB" id="10250935at2759"/>
<dbReference type="Proteomes" id="UP000271098">
    <property type="component" value="Unassembled WGS sequence"/>
</dbReference>
<dbReference type="EMBL" id="UYRT01077897">
    <property type="protein sequence ID" value="VDN17184.1"/>
    <property type="molecule type" value="Genomic_DNA"/>
</dbReference>
<reference evidence="1 2" key="2">
    <citation type="submission" date="2018-11" db="EMBL/GenBank/DDBJ databases">
        <authorList>
            <consortium name="Pathogen Informatics"/>
        </authorList>
    </citation>
    <scope>NUCLEOTIDE SEQUENCE [LARGE SCALE GENOMIC DNA]</scope>
</reference>
<proteinExistence type="predicted"/>
<dbReference type="WBParaSite" id="GPUH_0001026001-mRNA-1">
    <property type="protein sequence ID" value="GPUH_0001026001-mRNA-1"/>
    <property type="gene ID" value="GPUH_0001026001"/>
</dbReference>